<reference evidence="1 2" key="1">
    <citation type="submission" date="2020-05" db="EMBL/GenBank/DDBJ databases">
        <title>Identification and distribution of gene clusters putatively required for synthesis of sphingolipid metabolism inhibitors in phylogenetically diverse species of the filamentous fungus Fusarium.</title>
        <authorList>
            <person name="Kim H.-S."/>
            <person name="Busman M."/>
            <person name="Brown D.W."/>
            <person name="Divon H."/>
            <person name="Uhlig S."/>
            <person name="Proctor R.H."/>
        </authorList>
    </citation>
    <scope>NUCLEOTIDE SEQUENCE [LARGE SCALE GENOMIC DNA]</scope>
    <source>
        <strain evidence="1 2">NRRL 25196</strain>
    </source>
</reference>
<dbReference type="Proteomes" id="UP000574317">
    <property type="component" value="Unassembled WGS sequence"/>
</dbReference>
<protein>
    <submittedName>
        <fullName evidence="1">Uncharacterized protein</fullName>
    </submittedName>
</protein>
<name>A0A8H5IWP1_9HYPO</name>
<dbReference type="EMBL" id="JAAOAO010000405">
    <property type="protein sequence ID" value="KAF5543378.1"/>
    <property type="molecule type" value="Genomic_DNA"/>
</dbReference>
<sequence>MLGPWVSGDAYTNRGVPRGVQAIKFPFFAAAIAEGWTGSVESLSGFHQPAQDFRVEECVDLDLKDLIVPQEVHETEGAALEGKQHPLDDLQPEVLQLLPEVAVLGAMAEIWMWPNNHSNGSAIINSQTDVEVWVEHARPSLVTKLPRGPKIRS</sequence>
<dbReference type="AlphaFoldDB" id="A0A8H5IWP1"/>
<evidence type="ECO:0000313" key="1">
    <source>
        <dbReference type="EMBL" id="KAF5543378.1"/>
    </source>
</evidence>
<comment type="caution">
    <text evidence="1">The sequence shown here is derived from an EMBL/GenBank/DDBJ whole genome shotgun (WGS) entry which is preliminary data.</text>
</comment>
<accession>A0A8H5IWP1</accession>
<proteinExistence type="predicted"/>
<evidence type="ECO:0000313" key="2">
    <source>
        <dbReference type="Proteomes" id="UP000574317"/>
    </source>
</evidence>
<organism evidence="1 2">
    <name type="scientific">Fusarium napiforme</name>
    <dbReference type="NCBI Taxonomy" id="42672"/>
    <lineage>
        <taxon>Eukaryota</taxon>
        <taxon>Fungi</taxon>
        <taxon>Dikarya</taxon>
        <taxon>Ascomycota</taxon>
        <taxon>Pezizomycotina</taxon>
        <taxon>Sordariomycetes</taxon>
        <taxon>Hypocreomycetidae</taxon>
        <taxon>Hypocreales</taxon>
        <taxon>Nectriaceae</taxon>
        <taxon>Fusarium</taxon>
        <taxon>Fusarium fujikuroi species complex</taxon>
    </lineage>
</organism>
<gene>
    <name evidence="1" type="ORF">FNAPI_9700</name>
</gene>
<keyword evidence="2" id="KW-1185">Reference proteome</keyword>